<evidence type="ECO:0000313" key="2">
    <source>
        <dbReference type="EMBL" id="KTB38351.1"/>
    </source>
</evidence>
<dbReference type="Proteomes" id="UP000054988">
    <property type="component" value="Unassembled WGS sequence"/>
</dbReference>
<reference evidence="2 3" key="1">
    <citation type="submission" date="2015-12" db="EMBL/GenBank/DDBJ databases">
        <title>Draft genome sequence of Moniliophthora roreri, the causal agent of frosty pod rot of cacao.</title>
        <authorList>
            <person name="Aime M.C."/>
            <person name="Diaz-Valderrama J.R."/>
            <person name="Kijpornyongpan T."/>
            <person name="Phillips-Mora W."/>
        </authorList>
    </citation>
    <scope>NUCLEOTIDE SEQUENCE [LARGE SCALE GENOMIC DNA]</scope>
    <source>
        <strain evidence="2 3">MCA 2952</strain>
    </source>
</reference>
<sequence length="390" mass="44700">MTMVTTDPELLPPILAPFTPLYALIQTKFSSVHPYSLFSDLSSLQQSLRLSQFPHLTQIEQNFSGLISLSILLVTLALAILRWLFGPRHTKAERAPQVLRCSNLTSFLVPTKSRITGTSILTLHPHGIALDVTTFLKCIICNILELRDPSHLQLLFQNRLYAGKLSVSLLFGIRWRIRIFHWCMMSYADMRQRSIVLLSGSAPFVHGNIPLNLNCFSELYAPDTLHLLPPIISPSLRNTLCLDFIPQSEVESILRNFLHSLPLGTQATIEFTARDPHIPFMSDSFLTCALPFMLRYQQRTSAPLFVSLTRVIDTITDFKMKILSVTNESDEYAQELYTRERDMLIDRALRTRFIQQHGETVWREHRLMVVWEAGLHATGLLNRWVVVFRK</sequence>
<comment type="caution">
    <text evidence="2">The sequence shown here is derived from an EMBL/GenBank/DDBJ whole genome shotgun (WGS) entry which is preliminary data.</text>
</comment>
<accession>A0A0W0FPN2</accession>
<dbReference type="EMBL" id="LATX01001768">
    <property type="protein sequence ID" value="KTB38351.1"/>
    <property type="molecule type" value="Genomic_DNA"/>
</dbReference>
<organism evidence="2 3">
    <name type="scientific">Moniliophthora roreri</name>
    <name type="common">Frosty pod rot fungus</name>
    <name type="synonym">Monilia roreri</name>
    <dbReference type="NCBI Taxonomy" id="221103"/>
    <lineage>
        <taxon>Eukaryota</taxon>
        <taxon>Fungi</taxon>
        <taxon>Dikarya</taxon>
        <taxon>Basidiomycota</taxon>
        <taxon>Agaricomycotina</taxon>
        <taxon>Agaricomycetes</taxon>
        <taxon>Agaricomycetidae</taxon>
        <taxon>Agaricales</taxon>
        <taxon>Marasmiineae</taxon>
        <taxon>Marasmiaceae</taxon>
        <taxon>Moniliophthora</taxon>
    </lineage>
</organism>
<dbReference type="AlphaFoldDB" id="A0A0W0FPN2"/>
<name>A0A0W0FPN2_MONRR</name>
<keyword evidence="1" id="KW-0812">Transmembrane</keyword>
<evidence type="ECO:0000313" key="3">
    <source>
        <dbReference type="Proteomes" id="UP000054988"/>
    </source>
</evidence>
<evidence type="ECO:0000256" key="1">
    <source>
        <dbReference type="SAM" id="Phobius"/>
    </source>
</evidence>
<keyword evidence="1" id="KW-0472">Membrane</keyword>
<gene>
    <name evidence="2" type="ORF">WG66_9048</name>
</gene>
<dbReference type="eggNOG" id="ENOG502RC5Y">
    <property type="taxonomic scope" value="Eukaryota"/>
</dbReference>
<keyword evidence="1" id="KW-1133">Transmembrane helix</keyword>
<protein>
    <submittedName>
        <fullName evidence="2">Uncharacterized protein</fullName>
    </submittedName>
</protein>
<feature type="transmembrane region" description="Helical" evidence="1">
    <location>
        <begin position="63"/>
        <end position="85"/>
    </location>
</feature>
<proteinExistence type="predicted"/>